<dbReference type="EMBL" id="JACGCI010000008">
    <property type="protein sequence ID" value="KAF6762337.1"/>
    <property type="molecule type" value="Genomic_DNA"/>
</dbReference>
<keyword evidence="3" id="KW-0507">mRNA processing</keyword>
<comment type="subcellular location">
    <subcellularLocation>
        <location evidence="1">Nucleus</location>
    </subcellularLocation>
</comment>
<evidence type="ECO:0000313" key="7">
    <source>
        <dbReference type="EMBL" id="KAF6762337.1"/>
    </source>
</evidence>
<evidence type="ECO:0000256" key="5">
    <source>
        <dbReference type="ARBA" id="ARBA00023242"/>
    </source>
</evidence>
<dbReference type="GO" id="GO:0006397">
    <property type="term" value="P:mRNA processing"/>
    <property type="evidence" value="ECO:0007669"/>
    <property type="project" value="UniProtKB-KW"/>
</dbReference>
<comment type="caution">
    <text evidence="7">The sequence shown here is derived from an EMBL/GenBank/DDBJ whole genome shotgun (WGS) entry which is preliminary data.</text>
</comment>
<keyword evidence="5" id="KW-0539">Nucleus</keyword>
<sequence length="420" mass="46477">MDLPSTRELELEALVRQRDAQVAELNDEITRLRQYIANQPAPSATDLVTLPPPLMKLLLPHIKDASQRAESASSTVVTALTQRVKVLQDENDELYQVLKVKETGKLKEEVRGLRRVVHRLEGSLRESHQVVESLSTEVEKAYESLMAASKQIPTAPSHQHSSRSPRSSYQTPSGPSQPSNPNNNHNGISRSLPTGPRAHKKPRLSDPRQSPPPLQHPLPPNPRSNAPLPLPLHRPMQVGYSNSQNSNHSTRVRNNDSRERKTSASVAHHKTSSRPSKMDVDEDASSNRNERGRDRDRDERNRDTKSPTIDRERARDTQRNSGKDRERGDHDKEKNKDKDRGQKDRERGGGGRDNREKDPAQATASSGSGGRGPPSRRTGAFQGNMGRGGGHGGGQGRRNNPAPSNGVPTVDRSLAERMGL</sequence>
<feature type="region of interest" description="Disordered" evidence="6">
    <location>
        <begin position="149"/>
        <end position="420"/>
    </location>
</feature>
<feature type="compositionally biased region" description="Basic and acidic residues" evidence="6">
    <location>
        <begin position="253"/>
        <end position="262"/>
    </location>
</feature>
<gene>
    <name evidence="7" type="ORF">DFP72DRAFT_602749</name>
</gene>
<dbReference type="Pfam" id="PF17098">
    <property type="entry name" value="Wtap"/>
    <property type="match status" value="1"/>
</dbReference>
<keyword evidence="8" id="KW-1185">Reference proteome</keyword>
<proteinExistence type="inferred from homology"/>
<feature type="compositionally biased region" description="Pro residues" evidence="6">
    <location>
        <begin position="209"/>
        <end position="232"/>
    </location>
</feature>
<feature type="compositionally biased region" description="Basic and acidic residues" evidence="6">
    <location>
        <begin position="288"/>
        <end position="359"/>
    </location>
</feature>
<dbReference type="AlphaFoldDB" id="A0A8H6IDG8"/>
<dbReference type="OrthoDB" id="3363802at2759"/>
<dbReference type="GO" id="GO:0000381">
    <property type="term" value="P:regulation of alternative mRNA splicing, via spliceosome"/>
    <property type="evidence" value="ECO:0007669"/>
    <property type="project" value="InterPro"/>
</dbReference>
<dbReference type="GO" id="GO:0008380">
    <property type="term" value="P:RNA splicing"/>
    <property type="evidence" value="ECO:0007669"/>
    <property type="project" value="UniProtKB-KW"/>
</dbReference>
<comment type="similarity">
    <text evidence="2">Belongs to the fl(2)d family.</text>
</comment>
<feature type="compositionally biased region" description="Low complexity" evidence="6">
    <location>
        <begin position="157"/>
        <end position="191"/>
    </location>
</feature>
<feature type="compositionally biased region" description="Low complexity" evidence="6">
    <location>
        <begin position="373"/>
        <end position="384"/>
    </location>
</feature>
<reference evidence="7 8" key="1">
    <citation type="submission" date="2020-07" db="EMBL/GenBank/DDBJ databases">
        <title>Comparative genomics of pyrophilous fungi reveals a link between fire events and developmental genes.</title>
        <authorList>
            <consortium name="DOE Joint Genome Institute"/>
            <person name="Steindorff A.S."/>
            <person name="Carver A."/>
            <person name="Calhoun S."/>
            <person name="Stillman K."/>
            <person name="Liu H."/>
            <person name="Lipzen A."/>
            <person name="Pangilinan J."/>
            <person name="Labutti K."/>
            <person name="Bruns T.D."/>
            <person name="Grigoriev I.V."/>
        </authorList>
    </citation>
    <scope>NUCLEOTIDE SEQUENCE [LARGE SCALE GENOMIC DNA]</scope>
    <source>
        <strain evidence="7 8">CBS 144469</strain>
    </source>
</reference>
<name>A0A8H6IDG8_9AGAR</name>
<evidence type="ECO:0000256" key="3">
    <source>
        <dbReference type="ARBA" id="ARBA00022664"/>
    </source>
</evidence>
<dbReference type="Proteomes" id="UP000521943">
    <property type="component" value="Unassembled WGS sequence"/>
</dbReference>
<protein>
    <submittedName>
        <fullName evidence="7">Uncharacterized protein</fullName>
    </submittedName>
</protein>
<evidence type="ECO:0000256" key="4">
    <source>
        <dbReference type="ARBA" id="ARBA00023187"/>
    </source>
</evidence>
<accession>A0A8H6IDG8</accession>
<evidence type="ECO:0000256" key="1">
    <source>
        <dbReference type="ARBA" id="ARBA00004123"/>
    </source>
</evidence>
<evidence type="ECO:0000256" key="2">
    <source>
        <dbReference type="ARBA" id="ARBA00010313"/>
    </source>
</evidence>
<keyword evidence="4" id="KW-0508">mRNA splicing</keyword>
<dbReference type="InterPro" id="IPR033757">
    <property type="entry name" value="WTAP"/>
</dbReference>
<feature type="compositionally biased region" description="Gly residues" evidence="6">
    <location>
        <begin position="385"/>
        <end position="396"/>
    </location>
</feature>
<evidence type="ECO:0000313" key="8">
    <source>
        <dbReference type="Proteomes" id="UP000521943"/>
    </source>
</evidence>
<organism evidence="7 8">
    <name type="scientific">Ephemerocybe angulata</name>
    <dbReference type="NCBI Taxonomy" id="980116"/>
    <lineage>
        <taxon>Eukaryota</taxon>
        <taxon>Fungi</taxon>
        <taxon>Dikarya</taxon>
        <taxon>Basidiomycota</taxon>
        <taxon>Agaricomycotina</taxon>
        <taxon>Agaricomycetes</taxon>
        <taxon>Agaricomycetidae</taxon>
        <taxon>Agaricales</taxon>
        <taxon>Agaricineae</taxon>
        <taxon>Psathyrellaceae</taxon>
        <taxon>Ephemerocybe</taxon>
    </lineage>
</organism>
<feature type="compositionally biased region" description="Polar residues" evidence="6">
    <location>
        <begin position="239"/>
        <end position="249"/>
    </location>
</feature>
<evidence type="ECO:0000256" key="6">
    <source>
        <dbReference type="SAM" id="MobiDB-lite"/>
    </source>
</evidence>
<dbReference type="GO" id="GO:0005634">
    <property type="term" value="C:nucleus"/>
    <property type="evidence" value="ECO:0007669"/>
    <property type="project" value="UniProtKB-SubCell"/>
</dbReference>
<dbReference type="GO" id="GO:0016556">
    <property type="term" value="P:mRNA modification"/>
    <property type="evidence" value="ECO:0007669"/>
    <property type="project" value="InterPro"/>
</dbReference>